<feature type="binding site" evidence="18">
    <location>
        <position position="60"/>
    </location>
    <ligand>
        <name>K(+)</name>
        <dbReference type="ChEBI" id="CHEBI:29103"/>
    </ligand>
</feature>
<dbReference type="GO" id="GO:0046872">
    <property type="term" value="F:metal ion binding"/>
    <property type="evidence" value="ECO:0007669"/>
    <property type="project" value="UniProtKB-UniRule"/>
</dbReference>
<evidence type="ECO:0000256" key="4">
    <source>
        <dbReference type="ARBA" id="ARBA00009524"/>
    </source>
</evidence>
<comment type="similarity">
    <text evidence="4 19">In the C-terminal section; belongs to the NnrD/CARKD family.</text>
</comment>
<evidence type="ECO:0000256" key="18">
    <source>
        <dbReference type="HAMAP-Rule" id="MF_01966"/>
    </source>
</evidence>
<dbReference type="STRING" id="1122189.SAMN02745165_01111"/>
<evidence type="ECO:0000256" key="9">
    <source>
        <dbReference type="ARBA" id="ARBA00022958"/>
    </source>
</evidence>
<keyword evidence="10 17" id="KW-0520">NAD</keyword>
<evidence type="ECO:0000313" key="23">
    <source>
        <dbReference type="Proteomes" id="UP000184171"/>
    </source>
</evidence>
<dbReference type="Pfam" id="PF01256">
    <property type="entry name" value="Carb_kinase"/>
    <property type="match status" value="1"/>
</dbReference>
<gene>
    <name evidence="18" type="primary">nnrE</name>
    <name evidence="17" type="synonym">nnrD</name>
    <name evidence="22" type="ORF">SAMN02745165_01111</name>
</gene>
<evidence type="ECO:0000256" key="6">
    <source>
        <dbReference type="ARBA" id="ARBA00022741"/>
    </source>
</evidence>
<feature type="binding site" evidence="17">
    <location>
        <position position="387"/>
    </location>
    <ligand>
        <name>(6S)-NADPHX</name>
        <dbReference type="ChEBI" id="CHEBI:64076"/>
    </ligand>
</feature>
<evidence type="ECO:0000256" key="17">
    <source>
        <dbReference type="HAMAP-Rule" id="MF_01965"/>
    </source>
</evidence>
<evidence type="ECO:0000256" key="16">
    <source>
        <dbReference type="ARBA" id="ARBA00049209"/>
    </source>
</evidence>
<comment type="catalytic activity">
    <reaction evidence="1 18 19">
        <text>(6R)-NADHX = (6S)-NADHX</text>
        <dbReference type="Rhea" id="RHEA:32215"/>
        <dbReference type="ChEBI" id="CHEBI:64074"/>
        <dbReference type="ChEBI" id="CHEBI:64075"/>
        <dbReference type="EC" id="5.1.99.6"/>
    </reaction>
</comment>
<evidence type="ECO:0000256" key="14">
    <source>
        <dbReference type="ARBA" id="ARBA00025153"/>
    </source>
</evidence>
<evidence type="ECO:0000256" key="19">
    <source>
        <dbReference type="PIRNR" id="PIRNR017184"/>
    </source>
</evidence>
<dbReference type="InterPro" id="IPR036652">
    <property type="entry name" value="YjeF_N_dom_sf"/>
</dbReference>
<evidence type="ECO:0000313" key="22">
    <source>
        <dbReference type="EMBL" id="SHI91260.1"/>
    </source>
</evidence>
<keyword evidence="23" id="KW-1185">Reference proteome</keyword>
<dbReference type="PROSITE" id="PS01050">
    <property type="entry name" value="YJEF_C_2"/>
    <property type="match status" value="1"/>
</dbReference>
<comment type="catalytic activity">
    <reaction evidence="16 17 19">
        <text>(6S)-NADPHX + ADP = AMP + phosphate + NADPH + H(+)</text>
        <dbReference type="Rhea" id="RHEA:32235"/>
        <dbReference type="ChEBI" id="CHEBI:15378"/>
        <dbReference type="ChEBI" id="CHEBI:43474"/>
        <dbReference type="ChEBI" id="CHEBI:57783"/>
        <dbReference type="ChEBI" id="CHEBI:64076"/>
        <dbReference type="ChEBI" id="CHEBI:456215"/>
        <dbReference type="ChEBI" id="CHEBI:456216"/>
        <dbReference type="EC" id="4.2.1.136"/>
    </reaction>
</comment>
<evidence type="ECO:0000256" key="13">
    <source>
        <dbReference type="ARBA" id="ARBA00023268"/>
    </source>
</evidence>
<evidence type="ECO:0000256" key="10">
    <source>
        <dbReference type="ARBA" id="ARBA00023027"/>
    </source>
</evidence>
<comment type="similarity">
    <text evidence="18">Belongs to the NnrE/AIBP family.</text>
</comment>
<dbReference type="NCBIfam" id="TIGR00197">
    <property type="entry name" value="yjeF_nterm"/>
    <property type="match status" value="1"/>
</dbReference>
<comment type="subunit">
    <text evidence="17">Homotetramer.</text>
</comment>
<comment type="catalytic activity">
    <reaction evidence="15 17 19">
        <text>(6S)-NADHX + ADP = AMP + phosphate + NADH + H(+)</text>
        <dbReference type="Rhea" id="RHEA:32223"/>
        <dbReference type="ChEBI" id="CHEBI:15378"/>
        <dbReference type="ChEBI" id="CHEBI:43474"/>
        <dbReference type="ChEBI" id="CHEBI:57945"/>
        <dbReference type="ChEBI" id="CHEBI:64074"/>
        <dbReference type="ChEBI" id="CHEBI:456215"/>
        <dbReference type="ChEBI" id="CHEBI:456216"/>
        <dbReference type="EC" id="4.2.1.136"/>
    </reaction>
</comment>
<dbReference type="CDD" id="cd01171">
    <property type="entry name" value="YXKO-related"/>
    <property type="match status" value="1"/>
</dbReference>
<feature type="binding site" evidence="17">
    <location>
        <begin position="424"/>
        <end position="428"/>
    </location>
    <ligand>
        <name>AMP</name>
        <dbReference type="ChEBI" id="CHEBI:456215"/>
    </ligand>
</feature>
<name>A0A1M6F0Q6_MALRU</name>
<dbReference type="Pfam" id="PF03853">
    <property type="entry name" value="YjeF_N"/>
    <property type="match status" value="1"/>
</dbReference>
<dbReference type="GO" id="GO:0046496">
    <property type="term" value="P:nicotinamide nucleotide metabolic process"/>
    <property type="evidence" value="ECO:0007669"/>
    <property type="project" value="UniProtKB-UniRule"/>
</dbReference>
<comment type="function">
    <text evidence="14 19">Bifunctional enzyme that catalyzes the epimerization of the S- and R-forms of NAD(P)HX and the dehydration of the S-form of NAD(P)HX at the expense of ADP, which is converted to AMP. This allows the repair of both epimers of NAD(P)HX, a damaged form of NAD(P)H that is a result of enzymatic or heat-dependent hydration.</text>
</comment>
<dbReference type="HAMAP" id="MF_01966">
    <property type="entry name" value="NADHX_epimerase"/>
    <property type="match status" value="1"/>
</dbReference>
<evidence type="ECO:0000256" key="1">
    <source>
        <dbReference type="ARBA" id="ARBA00000013"/>
    </source>
</evidence>
<dbReference type="PIRSF" id="PIRSF017184">
    <property type="entry name" value="Nnr"/>
    <property type="match status" value="1"/>
</dbReference>
<proteinExistence type="inferred from homology"/>
<dbReference type="AlphaFoldDB" id="A0A1M6F0Q6"/>
<dbReference type="InterPro" id="IPR000631">
    <property type="entry name" value="CARKD"/>
</dbReference>
<dbReference type="EC" id="5.1.99.6" evidence="19"/>
<dbReference type="Gene3D" id="3.40.50.10260">
    <property type="entry name" value="YjeF N-terminal domain"/>
    <property type="match status" value="1"/>
</dbReference>
<keyword evidence="5 18" id="KW-0479">Metal-binding</keyword>
<organism evidence="22 23">
    <name type="scientific">Malonomonas rubra DSM 5091</name>
    <dbReference type="NCBI Taxonomy" id="1122189"/>
    <lineage>
        <taxon>Bacteria</taxon>
        <taxon>Pseudomonadati</taxon>
        <taxon>Thermodesulfobacteriota</taxon>
        <taxon>Desulfuromonadia</taxon>
        <taxon>Desulfuromonadales</taxon>
        <taxon>Geopsychrobacteraceae</taxon>
        <taxon>Malonomonas</taxon>
    </lineage>
</organism>
<dbReference type="EMBL" id="FQZT01000003">
    <property type="protein sequence ID" value="SHI91260.1"/>
    <property type="molecule type" value="Genomic_DNA"/>
</dbReference>
<dbReference type="SUPFAM" id="SSF64153">
    <property type="entry name" value="YjeF N-terminal domain-like"/>
    <property type="match status" value="1"/>
</dbReference>
<dbReference type="InterPro" id="IPR017953">
    <property type="entry name" value="Carbohydrate_kinase_pred_CS"/>
</dbReference>
<evidence type="ECO:0000256" key="5">
    <source>
        <dbReference type="ARBA" id="ARBA00022723"/>
    </source>
</evidence>
<comment type="similarity">
    <text evidence="17">Belongs to the NnrD/CARKD family.</text>
</comment>
<feature type="binding site" evidence="18">
    <location>
        <begin position="134"/>
        <end position="140"/>
    </location>
    <ligand>
        <name>(6S)-NADPHX</name>
        <dbReference type="ChEBI" id="CHEBI:64076"/>
    </ligand>
</feature>
<keyword evidence="12 17" id="KW-0456">Lyase</keyword>
<dbReference type="InterPro" id="IPR030677">
    <property type="entry name" value="Nnr"/>
</dbReference>
<keyword evidence="13" id="KW-0511">Multifunctional enzyme</keyword>
<sequence>MRLIRAEEMVAVDQRAINQLGIPGAVLMENAGRAATDAFCAEFANCFPGPVLVLAGKGNNGGDGYVMARILADRGWRVQTTVLGKREDIAGDAAVMLSILEQLNVPIGYVADEAGLQFSLAAAEAKLIIDGLFGTGLKSDVRGLYATAIELVNASPAKVFAIDIPSGVDGSSGRICGMAVRADLTVTFDQAKIGHGSYPGAACVGRLEVVDIGIPQLGREKVTSDVRLVDVAEAARLLPERPVAGHKGRFGHLLIVAGAPGKTGAAALAGNAAVRGGSGLVTVAAPAAVHDILEVKLTEAMTCPLAHVDGFLATSAEEQILELLTEKQALAFGPGVGQGDDLRNLLTVLLPQVELPMVIDADGLNLLAGQLGILQERKGPWPVLTPHPGEMARLCGLSVAEIEAERFRVAKGFARAHNVVLLLKGARTVIAAPDGRVRINSSGNDGLASGGSGDVLTGLVGALLAQGLESFDAAILAAWLHGRAAELVAAGQGAAGMAASDLLCQLPVARRELSEGVCLC</sequence>
<dbReference type="GO" id="GO:0005524">
    <property type="term" value="F:ATP binding"/>
    <property type="evidence" value="ECO:0007669"/>
    <property type="project" value="UniProtKB-UniRule"/>
</dbReference>
<dbReference type="Proteomes" id="UP000184171">
    <property type="component" value="Unassembled WGS sequence"/>
</dbReference>
<dbReference type="GO" id="GO:0052856">
    <property type="term" value="F:NAD(P)HX epimerase activity"/>
    <property type="evidence" value="ECO:0007669"/>
    <property type="project" value="UniProtKB-UniRule"/>
</dbReference>
<keyword evidence="11 18" id="KW-0413">Isomerase</keyword>
<dbReference type="HAMAP" id="MF_01965">
    <property type="entry name" value="NADHX_dehydratase"/>
    <property type="match status" value="1"/>
</dbReference>
<evidence type="ECO:0000256" key="15">
    <source>
        <dbReference type="ARBA" id="ARBA00048238"/>
    </source>
</evidence>
<dbReference type="PANTHER" id="PTHR12592:SF0">
    <property type="entry name" value="ATP-DEPENDENT (S)-NAD(P)H-HYDRATE DEHYDRATASE"/>
    <property type="match status" value="1"/>
</dbReference>
<dbReference type="NCBIfam" id="TIGR00196">
    <property type="entry name" value="yjeF_cterm"/>
    <property type="match status" value="1"/>
</dbReference>
<comment type="similarity">
    <text evidence="3 19">In the N-terminal section; belongs to the NnrE/AIBP family.</text>
</comment>
<comment type="cofactor">
    <cofactor evidence="17">
        <name>Mg(2+)</name>
        <dbReference type="ChEBI" id="CHEBI:18420"/>
    </cofactor>
</comment>
<dbReference type="PROSITE" id="PS51385">
    <property type="entry name" value="YJEF_N"/>
    <property type="match status" value="1"/>
</dbReference>
<dbReference type="EC" id="4.2.1.136" evidence="19"/>
<feature type="binding site" evidence="18">
    <location>
        <position position="130"/>
    </location>
    <ligand>
        <name>K(+)</name>
        <dbReference type="ChEBI" id="CHEBI:29103"/>
    </ligand>
</feature>
<evidence type="ECO:0000259" key="21">
    <source>
        <dbReference type="PROSITE" id="PS51385"/>
    </source>
</evidence>
<keyword evidence="8 17" id="KW-0521">NADP</keyword>
<keyword evidence="9 18" id="KW-0630">Potassium</keyword>
<dbReference type="Gene3D" id="3.40.1190.20">
    <property type="match status" value="1"/>
</dbReference>
<feature type="binding site" evidence="17">
    <location>
        <position position="265"/>
    </location>
    <ligand>
        <name>(6S)-NADPHX</name>
        <dbReference type="ChEBI" id="CHEBI:64076"/>
    </ligand>
</feature>
<evidence type="ECO:0000256" key="3">
    <source>
        <dbReference type="ARBA" id="ARBA00006001"/>
    </source>
</evidence>
<comment type="cofactor">
    <cofactor evidence="18 19">
        <name>K(+)</name>
        <dbReference type="ChEBI" id="CHEBI:29103"/>
    </cofactor>
    <text evidence="18 19">Binds 1 potassium ion per subunit.</text>
</comment>
<feature type="binding site" evidence="18">
    <location>
        <position position="166"/>
    </location>
    <ligand>
        <name>K(+)</name>
        <dbReference type="ChEBI" id="CHEBI:29103"/>
    </ligand>
</feature>
<dbReference type="GO" id="GO:0110051">
    <property type="term" value="P:metabolite repair"/>
    <property type="evidence" value="ECO:0007669"/>
    <property type="project" value="TreeGrafter"/>
</dbReference>
<dbReference type="OrthoDB" id="9806925at2"/>
<keyword evidence="6 17" id="KW-0547">Nucleotide-binding</keyword>
<evidence type="ECO:0000259" key="20">
    <source>
        <dbReference type="PROSITE" id="PS51383"/>
    </source>
</evidence>
<evidence type="ECO:0000256" key="7">
    <source>
        <dbReference type="ARBA" id="ARBA00022840"/>
    </source>
</evidence>
<protein>
    <recommendedName>
        <fullName evidence="19">Bifunctional NAD(P)H-hydrate repair enzyme</fullName>
    </recommendedName>
    <alternativeName>
        <fullName evidence="19">Nicotinamide nucleotide repair protein</fullName>
    </alternativeName>
    <domain>
        <recommendedName>
            <fullName evidence="19">ADP-dependent (S)-NAD(P)H-hydrate dehydratase</fullName>
            <ecNumber evidence="19">4.2.1.136</ecNumber>
        </recommendedName>
        <alternativeName>
            <fullName evidence="19">ADP-dependent NAD(P)HX dehydratase</fullName>
        </alternativeName>
    </domain>
    <domain>
        <recommendedName>
            <fullName evidence="19">NAD(P)H-hydrate epimerase</fullName>
            <ecNumber evidence="19">5.1.99.6</ecNumber>
        </recommendedName>
    </domain>
</protein>
<dbReference type="InterPro" id="IPR029056">
    <property type="entry name" value="Ribokinase-like"/>
</dbReference>
<feature type="domain" description="YjeF N-terminal" evidence="21">
    <location>
        <begin position="9"/>
        <end position="220"/>
    </location>
</feature>
<feature type="binding site" evidence="17">
    <location>
        <position position="453"/>
    </location>
    <ligand>
        <name>AMP</name>
        <dbReference type="ChEBI" id="CHEBI:456215"/>
    </ligand>
</feature>
<keyword evidence="7 17" id="KW-0067">ATP-binding</keyword>
<reference evidence="22 23" key="1">
    <citation type="submission" date="2016-11" db="EMBL/GenBank/DDBJ databases">
        <authorList>
            <person name="Jaros S."/>
            <person name="Januszkiewicz K."/>
            <person name="Wedrychowicz H."/>
        </authorList>
    </citation>
    <scope>NUCLEOTIDE SEQUENCE [LARGE SCALE GENOMIC DNA]</scope>
    <source>
        <strain evidence="22 23">DSM 5091</strain>
    </source>
</reference>
<feature type="binding site" evidence="17">
    <location>
        <position position="335"/>
    </location>
    <ligand>
        <name>(6S)-NADPHX</name>
        <dbReference type="ChEBI" id="CHEBI:64076"/>
    </ligand>
</feature>
<accession>A0A1M6F0Q6</accession>
<evidence type="ECO:0000256" key="11">
    <source>
        <dbReference type="ARBA" id="ARBA00023235"/>
    </source>
</evidence>
<dbReference type="PANTHER" id="PTHR12592">
    <property type="entry name" value="ATP-DEPENDENT (S)-NAD(P)H-HYDRATE DEHYDRATASE FAMILY MEMBER"/>
    <property type="match status" value="1"/>
</dbReference>
<dbReference type="PROSITE" id="PS51383">
    <property type="entry name" value="YJEF_C_3"/>
    <property type="match status" value="1"/>
</dbReference>
<feature type="binding site" evidence="18">
    <location>
        <position position="163"/>
    </location>
    <ligand>
        <name>(6S)-NADPHX</name>
        <dbReference type="ChEBI" id="CHEBI:64076"/>
    </ligand>
</feature>
<feature type="domain" description="YjeF C-terminal" evidence="20">
    <location>
        <begin position="230"/>
        <end position="513"/>
    </location>
</feature>
<comment type="catalytic activity">
    <reaction evidence="2 18 19">
        <text>(6R)-NADPHX = (6S)-NADPHX</text>
        <dbReference type="Rhea" id="RHEA:32227"/>
        <dbReference type="ChEBI" id="CHEBI:64076"/>
        <dbReference type="ChEBI" id="CHEBI:64077"/>
        <dbReference type="EC" id="5.1.99.6"/>
    </reaction>
</comment>
<dbReference type="GO" id="GO:0052855">
    <property type="term" value="F:ADP-dependent NAD(P)H-hydrate dehydratase activity"/>
    <property type="evidence" value="ECO:0007669"/>
    <property type="project" value="UniProtKB-UniRule"/>
</dbReference>
<dbReference type="SUPFAM" id="SSF53613">
    <property type="entry name" value="Ribokinase-like"/>
    <property type="match status" value="1"/>
</dbReference>
<feature type="binding site" evidence="18">
    <location>
        <position position="145"/>
    </location>
    <ligand>
        <name>(6S)-NADPHX</name>
        <dbReference type="ChEBI" id="CHEBI:64076"/>
    </ligand>
</feature>
<comment type="function">
    <text evidence="18">Catalyzes the epimerization of the S- and R-forms of NAD(P)HX, a damaged form of NAD(P)H that is a result of enzymatic or heat-dependent hydration. This is a prerequisite for the S-specific NAD(P)H-hydrate dehydratase to allow the repair of both epimers of NAD(P)HX.</text>
</comment>
<evidence type="ECO:0000256" key="8">
    <source>
        <dbReference type="ARBA" id="ARBA00022857"/>
    </source>
</evidence>
<evidence type="ECO:0000256" key="12">
    <source>
        <dbReference type="ARBA" id="ARBA00023239"/>
    </source>
</evidence>
<dbReference type="RefSeq" id="WP_072906528.1">
    <property type="nucleotide sequence ID" value="NZ_FQZT01000003.1"/>
</dbReference>
<evidence type="ECO:0000256" key="2">
    <source>
        <dbReference type="ARBA" id="ARBA00000909"/>
    </source>
</evidence>
<feature type="binding site" evidence="17">
    <location>
        <position position="454"/>
    </location>
    <ligand>
        <name>(6S)-NADPHX</name>
        <dbReference type="ChEBI" id="CHEBI:64076"/>
    </ligand>
</feature>
<feature type="binding site" evidence="18">
    <location>
        <begin position="59"/>
        <end position="63"/>
    </location>
    <ligand>
        <name>(6S)-NADPHX</name>
        <dbReference type="ChEBI" id="CHEBI:64076"/>
    </ligand>
</feature>
<dbReference type="InterPro" id="IPR004443">
    <property type="entry name" value="YjeF_N_dom"/>
</dbReference>
<comment type="function">
    <text evidence="17">Catalyzes the dehydration of the S-form of NAD(P)HX at the expense of ADP, which is converted to AMP. Together with NAD(P)HX epimerase, which catalyzes the epimerization of the S- and R-forms, the enzyme allows the repair of both epimers of NAD(P)HX, a damaged form of NAD(P)H that is a result of enzymatic or heat-dependent hydration.</text>
</comment>